<evidence type="ECO:0000313" key="3">
    <source>
        <dbReference type="WBParaSite" id="L893_g29346.t1"/>
    </source>
</evidence>
<evidence type="ECO:0000313" key="2">
    <source>
        <dbReference type="Proteomes" id="UP000095287"/>
    </source>
</evidence>
<feature type="region of interest" description="Disordered" evidence="1">
    <location>
        <begin position="236"/>
        <end position="255"/>
    </location>
</feature>
<organism evidence="2 3">
    <name type="scientific">Steinernema glaseri</name>
    <dbReference type="NCBI Taxonomy" id="37863"/>
    <lineage>
        <taxon>Eukaryota</taxon>
        <taxon>Metazoa</taxon>
        <taxon>Ecdysozoa</taxon>
        <taxon>Nematoda</taxon>
        <taxon>Chromadorea</taxon>
        <taxon>Rhabditida</taxon>
        <taxon>Tylenchina</taxon>
        <taxon>Panagrolaimomorpha</taxon>
        <taxon>Strongyloidoidea</taxon>
        <taxon>Steinernematidae</taxon>
        <taxon>Steinernema</taxon>
    </lineage>
</organism>
<sequence length="255" mass="28325">MIDMPTSHFRFLSAEFFDQGTMTHSVYRSLERFDCRNENLLKTETADAIPTSLNRFFRLPNRRTLNAVSVQPGMGKECRRQMLPRSGNSSLLFDLCSVCRILLHSSLSSRGVEQSSGPVCRLSRHRTDARGAIIGQRHLSLEAHRTPHLDCSSFGRQPAGFWSKGMKLGLVCARTGSVALVPDIVIGRPKQDLHLFPISMTAKRNTGCCIIASGTQRPTFSRLHSHVGLSSCAWTLSGSPEESDPLEESEPRQTI</sequence>
<name>A0A1I7ZS05_9BILA</name>
<dbReference type="Proteomes" id="UP000095287">
    <property type="component" value="Unplaced"/>
</dbReference>
<protein>
    <submittedName>
        <fullName evidence="3">Uncharacterized protein</fullName>
    </submittedName>
</protein>
<accession>A0A1I7ZS05</accession>
<dbReference type="AlphaFoldDB" id="A0A1I7ZS05"/>
<evidence type="ECO:0000256" key="1">
    <source>
        <dbReference type="SAM" id="MobiDB-lite"/>
    </source>
</evidence>
<reference evidence="3" key="1">
    <citation type="submission" date="2016-11" db="UniProtKB">
        <authorList>
            <consortium name="WormBaseParasite"/>
        </authorList>
    </citation>
    <scope>IDENTIFICATION</scope>
</reference>
<keyword evidence="2" id="KW-1185">Reference proteome</keyword>
<proteinExistence type="predicted"/>
<dbReference type="WBParaSite" id="L893_g29346.t1">
    <property type="protein sequence ID" value="L893_g29346.t1"/>
    <property type="gene ID" value="L893_g29346"/>
</dbReference>